<dbReference type="InterPro" id="IPR023408">
    <property type="entry name" value="MscS_beta-dom_sf"/>
</dbReference>
<keyword evidence="5 8" id="KW-1133">Transmembrane helix</keyword>
<dbReference type="Pfam" id="PF21088">
    <property type="entry name" value="MS_channel_1st"/>
    <property type="match status" value="1"/>
</dbReference>
<dbReference type="EMBL" id="JACCAA010000001">
    <property type="protein sequence ID" value="NYG58310.1"/>
    <property type="molecule type" value="Genomic_DNA"/>
</dbReference>
<reference evidence="12 13" key="1">
    <citation type="submission" date="2020-07" db="EMBL/GenBank/DDBJ databases">
        <title>Sequencing the genomes of 1000 actinobacteria strains.</title>
        <authorList>
            <person name="Klenk H.-P."/>
        </authorList>
    </citation>
    <scope>NUCLEOTIDE SEQUENCE [LARGE SCALE GENOMIC DNA]</scope>
    <source>
        <strain evidence="12 13">DSM 23819</strain>
    </source>
</reference>
<feature type="domain" description="Mechanosensitive ion channel transmembrane helices 2/3" evidence="11">
    <location>
        <begin position="124"/>
        <end position="160"/>
    </location>
</feature>
<dbReference type="PANTHER" id="PTHR30460:SF0">
    <property type="entry name" value="MODERATE CONDUCTANCE MECHANOSENSITIVE CHANNEL YBIO"/>
    <property type="match status" value="1"/>
</dbReference>
<evidence type="ECO:0000313" key="12">
    <source>
        <dbReference type="EMBL" id="NYG58310.1"/>
    </source>
</evidence>
<comment type="similarity">
    <text evidence="2">Belongs to the MscS (TC 1.A.23) family.</text>
</comment>
<dbReference type="FunFam" id="2.30.30.60:FF:000001">
    <property type="entry name" value="MscS Mechanosensitive ion channel"/>
    <property type="match status" value="1"/>
</dbReference>
<dbReference type="PANTHER" id="PTHR30460">
    <property type="entry name" value="MODERATE CONDUCTANCE MECHANOSENSITIVE CHANNEL YBIO"/>
    <property type="match status" value="1"/>
</dbReference>
<evidence type="ECO:0000256" key="8">
    <source>
        <dbReference type="SAM" id="Phobius"/>
    </source>
</evidence>
<dbReference type="Gene3D" id="1.10.287.1260">
    <property type="match status" value="1"/>
</dbReference>
<gene>
    <name evidence="12" type="ORF">BJ980_001233</name>
</gene>
<evidence type="ECO:0000256" key="1">
    <source>
        <dbReference type="ARBA" id="ARBA00004651"/>
    </source>
</evidence>
<evidence type="ECO:0000256" key="6">
    <source>
        <dbReference type="ARBA" id="ARBA00023136"/>
    </source>
</evidence>
<dbReference type="InterPro" id="IPR045276">
    <property type="entry name" value="YbiO_bact"/>
</dbReference>
<keyword evidence="13" id="KW-1185">Reference proteome</keyword>
<keyword evidence="6 8" id="KW-0472">Membrane</keyword>
<evidence type="ECO:0000259" key="9">
    <source>
        <dbReference type="Pfam" id="PF00924"/>
    </source>
</evidence>
<dbReference type="SUPFAM" id="SSF82861">
    <property type="entry name" value="Mechanosensitive channel protein MscS (YggB), transmembrane region"/>
    <property type="match status" value="1"/>
</dbReference>
<dbReference type="Gene3D" id="2.30.30.60">
    <property type="match status" value="1"/>
</dbReference>
<dbReference type="InterPro" id="IPR049278">
    <property type="entry name" value="MS_channel_C"/>
</dbReference>
<organism evidence="12 13">
    <name type="scientific">Nocardioides daedukensis</name>
    <dbReference type="NCBI Taxonomy" id="634462"/>
    <lineage>
        <taxon>Bacteria</taxon>
        <taxon>Bacillati</taxon>
        <taxon>Actinomycetota</taxon>
        <taxon>Actinomycetes</taxon>
        <taxon>Propionibacteriales</taxon>
        <taxon>Nocardioidaceae</taxon>
        <taxon>Nocardioides</taxon>
    </lineage>
</organism>
<dbReference type="Proteomes" id="UP000540656">
    <property type="component" value="Unassembled WGS sequence"/>
</dbReference>
<dbReference type="Gene3D" id="3.30.70.100">
    <property type="match status" value="1"/>
</dbReference>
<keyword evidence="3" id="KW-1003">Cell membrane</keyword>
<dbReference type="SUPFAM" id="SSF50182">
    <property type="entry name" value="Sm-like ribonucleoproteins"/>
    <property type="match status" value="1"/>
</dbReference>
<feature type="domain" description="Mechanosensitive ion channel MscS" evidence="9">
    <location>
        <begin position="162"/>
        <end position="225"/>
    </location>
</feature>
<evidence type="ECO:0000256" key="2">
    <source>
        <dbReference type="ARBA" id="ARBA00008017"/>
    </source>
</evidence>
<feature type="transmembrane region" description="Helical" evidence="8">
    <location>
        <begin position="42"/>
        <end position="62"/>
    </location>
</feature>
<dbReference type="Pfam" id="PF21082">
    <property type="entry name" value="MS_channel_3rd"/>
    <property type="match status" value="1"/>
</dbReference>
<comment type="subcellular location">
    <subcellularLocation>
        <location evidence="1">Cell membrane</location>
        <topology evidence="1">Multi-pass membrane protein</topology>
    </subcellularLocation>
</comment>
<keyword evidence="4 8" id="KW-0812">Transmembrane</keyword>
<accession>A0A7Y9S2K3</accession>
<protein>
    <submittedName>
        <fullName evidence="12">Small conductance mechanosensitive channel</fullName>
    </submittedName>
</protein>
<feature type="transmembrane region" description="Helical" evidence="8">
    <location>
        <begin position="141"/>
        <end position="163"/>
    </location>
</feature>
<sequence length="348" mass="38002">MSLVVNAVKEYEECSPDQAVSCRVVWKLTGNETAADVAEWVIGKPTAILVLIIIGLVARWIVHRLIDRMVKHAEEPVAGKVGGRFGLGSTPLGSALKRADHTHSRRLQRTRTLGSLLKSISTGVIFTIVVMMTIAELGYNVGPLLASAGILGVALGFGAQALVRDFLSGIFMIFEDQYGVGDFVDVGEASGTVEAVGLRVTRLRDTEGTVWYVRNGEILRVGNMSQNWARTVLDVAVAYTEDLVKVRRVLAEVAHEMWESPDFEDRMIEEPEVWGVQSISADGVLIRVAVKTAPQEQWAIGRELRQRIKARFDAEDIEVPYPEWVVRTGAGGPGMNPVPTQDDGPGEA</sequence>
<evidence type="ECO:0000256" key="4">
    <source>
        <dbReference type="ARBA" id="ARBA00022692"/>
    </source>
</evidence>
<evidence type="ECO:0000256" key="5">
    <source>
        <dbReference type="ARBA" id="ARBA00022989"/>
    </source>
</evidence>
<feature type="domain" description="Mechanosensitive ion channel MscS C-terminal" evidence="10">
    <location>
        <begin position="232"/>
        <end position="318"/>
    </location>
</feature>
<dbReference type="AlphaFoldDB" id="A0A7Y9S2K3"/>
<dbReference type="GO" id="GO:0008381">
    <property type="term" value="F:mechanosensitive monoatomic ion channel activity"/>
    <property type="evidence" value="ECO:0007669"/>
    <property type="project" value="InterPro"/>
</dbReference>
<dbReference type="InterPro" id="IPR049142">
    <property type="entry name" value="MS_channel_1st"/>
</dbReference>
<evidence type="ECO:0000256" key="3">
    <source>
        <dbReference type="ARBA" id="ARBA00022475"/>
    </source>
</evidence>
<dbReference type="InterPro" id="IPR011066">
    <property type="entry name" value="MscS_channel_C_sf"/>
</dbReference>
<dbReference type="InterPro" id="IPR011014">
    <property type="entry name" value="MscS_channel_TM-2"/>
</dbReference>
<comment type="caution">
    <text evidence="12">The sequence shown here is derived from an EMBL/GenBank/DDBJ whole genome shotgun (WGS) entry which is preliminary data.</text>
</comment>
<dbReference type="RefSeq" id="WP_179501484.1">
    <property type="nucleotide sequence ID" value="NZ_JACCAA010000001.1"/>
</dbReference>
<dbReference type="Pfam" id="PF00924">
    <property type="entry name" value="MS_channel_2nd"/>
    <property type="match status" value="1"/>
</dbReference>
<evidence type="ECO:0000313" key="13">
    <source>
        <dbReference type="Proteomes" id="UP000540656"/>
    </source>
</evidence>
<dbReference type="InterPro" id="IPR006685">
    <property type="entry name" value="MscS_channel_2nd"/>
</dbReference>
<dbReference type="GO" id="GO:0005886">
    <property type="term" value="C:plasma membrane"/>
    <property type="evidence" value="ECO:0007669"/>
    <property type="project" value="UniProtKB-SubCell"/>
</dbReference>
<name>A0A7Y9S2K3_9ACTN</name>
<evidence type="ECO:0000256" key="7">
    <source>
        <dbReference type="SAM" id="MobiDB-lite"/>
    </source>
</evidence>
<proteinExistence type="inferred from homology"/>
<dbReference type="FunFam" id="3.30.70.100:FF:000018">
    <property type="entry name" value="MscS mechanosensitive ion channel"/>
    <property type="match status" value="1"/>
</dbReference>
<evidence type="ECO:0000259" key="10">
    <source>
        <dbReference type="Pfam" id="PF21082"/>
    </source>
</evidence>
<feature type="transmembrane region" description="Helical" evidence="8">
    <location>
        <begin position="115"/>
        <end position="135"/>
    </location>
</feature>
<feature type="region of interest" description="Disordered" evidence="7">
    <location>
        <begin position="328"/>
        <end position="348"/>
    </location>
</feature>
<evidence type="ECO:0000259" key="11">
    <source>
        <dbReference type="Pfam" id="PF21088"/>
    </source>
</evidence>
<dbReference type="SUPFAM" id="SSF82689">
    <property type="entry name" value="Mechanosensitive channel protein MscS (YggB), C-terminal domain"/>
    <property type="match status" value="1"/>
</dbReference>
<dbReference type="InterPro" id="IPR010920">
    <property type="entry name" value="LSM_dom_sf"/>
</dbReference>